<dbReference type="AlphaFoldDB" id="A0A2S2NN70"/>
<dbReference type="PANTHER" id="PTHR24096:SF422">
    <property type="entry name" value="BCDNA.GH02901"/>
    <property type="match status" value="1"/>
</dbReference>
<feature type="domain" description="AMP-binding enzyme C-terminal" evidence="5">
    <location>
        <begin position="114"/>
        <end position="191"/>
    </location>
</feature>
<dbReference type="FunFam" id="3.30.300.30:FF:000007">
    <property type="entry name" value="4-coumarate--CoA ligase 2"/>
    <property type="match status" value="1"/>
</dbReference>
<sequence length="208" mass="22687">MTESSPAVFVSRNSSLFDYLTVGPPISNTLARVVDPTDSTVEYGPGETGEIQVKGPQVMMGYHNNPEATANTISPEGWLSTGDIGYYNDKKEFFIVDRIKELIKVQGYQVPPAELEGILRTHPAVLDAAVIGVPDDRTGEAPLAYVVLDPDRPAASEADMKTFVAERVAPYKQISAGVRFVESLPKSAAGKILRRLLKDEYEKTKATK</sequence>
<evidence type="ECO:0000256" key="1">
    <source>
        <dbReference type="ARBA" id="ARBA00004275"/>
    </source>
</evidence>
<organism evidence="6">
    <name type="scientific">Schizaphis graminum</name>
    <name type="common">Green bug aphid</name>
    <dbReference type="NCBI Taxonomy" id="13262"/>
    <lineage>
        <taxon>Eukaryota</taxon>
        <taxon>Metazoa</taxon>
        <taxon>Ecdysozoa</taxon>
        <taxon>Arthropoda</taxon>
        <taxon>Hexapoda</taxon>
        <taxon>Insecta</taxon>
        <taxon>Pterygota</taxon>
        <taxon>Neoptera</taxon>
        <taxon>Paraneoptera</taxon>
        <taxon>Hemiptera</taxon>
        <taxon>Sternorrhyncha</taxon>
        <taxon>Aphidomorpha</taxon>
        <taxon>Aphidoidea</taxon>
        <taxon>Aphididae</taxon>
        <taxon>Aphidini</taxon>
        <taxon>Schizaphis</taxon>
    </lineage>
</organism>
<accession>A0A2S2NN70</accession>
<dbReference type="InterPro" id="IPR042099">
    <property type="entry name" value="ANL_N_sf"/>
</dbReference>
<dbReference type="PANTHER" id="PTHR24096">
    <property type="entry name" value="LONG-CHAIN-FATTY-ACID--COA LIGASE"/>
    <property type="match status" value="1"/>
</dbReference>
<name>A0A2S2NN70_SCHGA</name>
<evidence type="ECO:0000313" key="6">
    <source>
        <dbReference type="EMBL" id="MBY18382.1"/>
    </source>
</evidence>
<dbReference type="InterPro" id="IPR025110">
    <property type="entry name" value="AMP-bd_C"/>
</dbReference>
<dbReference type="Pfam" id="PF13193">
    <property type="entry name" value="AMP-binding_C"/>
    <property type="match status" value="1"/>
</dbReference>
<proteinExistence type="inferred from homology"/>
<dbReference type="EMBL" id="GGMR01005763">
    <property type="protein sequence ID" value="MBY18382.1"/>
    <property type="molecule type" value="Transcribed_RNA"/>
</dbReference>
<comment type="similarity">
    <text evidence="2">Belongs to the ATP-dependent AMP-binding enzyme family.</text>
</comment>
<keyword evidence="3" id="KW-0576">Peroxisome</keyword>
<evidence type="ECO:0000259" key="4">
    <source>
        <dbReference type="Pfam" id="PF00501"/>
    </source>
</evidence>
<evidence type="ECO:0000256" key="3">
    <source>
        <dbReference type="ARBA" id="ARBA00023140"/>
    </source>
</evidence>
<dbReference type="Gene3D" id="3.40.50.12780">
    <property type="entry name" value="N-terminal domain of ligase-like"/>
    <property type="match status" value="1"/>
</dbReference>
<dbReference type="Pfam" id="PF00501">
    <property type="entry name" value="AMP-binding"/>
    <property type="match status" value="1"/>
</dbReference>
<dbReference type="SUPFAM" id="SSF56801">
    <property type="entry name" value="Acetyl-CoA synthetase-like"/>
    <property type="match status" value="1"/>
</dbReference>
<gene>
    <name evidence="6" type="primary">4CL2</name>
    <name evidence="6" type="ORF">g.100903</name>
</gene>
<evidence type="ECO:0000256" key="2">
    <source>
        <dbReference type="ARBA" id="ARBA00006432"/>
    </source>
</evidence>
<dbReference type="GO" id="GO:0016405">
    <property type="term" value="F:CoA-ligase activity"/>
    <property type="evidence" value="ECO:0007669"/>
    <property type="project" value="TreeGrafter"/>
</dbReference>
<feature type="domain" description="AMP-dependent synthetase/ligase" evidence="4">
    <location>
        <begin position="1"/>
        <end position="63"/>
    </location>
</feature>
<dbReference type="InterPro" id="IPR045851">
    <property type="entry name" value="AMP-bd_C_sf"/>
</dbReference>
<keyword evidence="6" id="KW-0436">Ligase</keyword>
<dbReference type="GO" id="GO:0005777">
    <property type="term" value="C:peroxisome"/>
    <property type="evidence" value="ECO:0007669"/>
    <property type="project" value="UniProtKB-SubCell"/>
</dbReference>
<comment type="subcellular location">
    <subcellularLocation>
        <location evidence="1">Peroxisome</location>
    </subcellularLocation>
</comment>
<dbReference type="InterPro" id="IPR000873">
    <property type="entry name" value="AMP-dep_synth/lig_dom"/>
</dbReference>
<evidence type="ECO:0000259" key="5">
    <source>
        <dbReference type="Pfam" id="PF13193"/>
    </source>
</evidence>
<reference evidence="6" key="1">
    <citation type="submission" date="2018-04" db="EMBL/GenBank/DDBJ databases">
        <title>Transcriptome of Schizaphis graminum biotype I.</title>
        <authorList>
            <person name="Scully E.D."/>
            <person name="Geib S.M."/>
            <person name="Palmer N.A."/>
            <person name="Koch K."/>
            <person name="Bradshaw J."/>
            <person name="Heng-Moss T."/>
            <person name="Sarath G."/>
        </authorList>
    </citation>
    <scope>NUCLEOTIDE SEQUENCE</scope>
</reference>
<dbReference type="Gene3D" id="3.30.300.30">
    <property type="match status" value="1"/>
</dbReference>
<protein>
    <submittedName>
        <fullName evidence="6">Putative 4-coumarate--CoA ligase</fullName>
    </submittedName>
</protein>